<dbReference type="Proteomes" id="UP001162992">
    <property type="component" value="Chromosome 4"/>
</dbReference>
<keyword evidence="2" id="KW-1185">Reference proteome</keyword>
<accession>A0ACC2DZL4</accession>
<comment type="caution">
    <text evidence="1">The sequence shown here is derived from an EMBL/GenBank/DDBJ whole genome shotgun (WGS) entry which is preliminary data.</text>
</comment>
<evidence type="ECO:0000313" key="1">
    <source>
        <dbReference type="EMBL" id="KAJ7559639.1"/>
    </source>
</evidence>
<dbReference type="EMBL" id="CM055095">
    <property type="protein sequence ID" value="KAJ7559639.1"/>
    <property type="molecule type" value="Genomic_DNA"/>
</dbReference>
<protein>
    <submittedName>
        <fullName evidence="1">Uncharacterized protein</fullName>
    </submittedName>
</protein>
<reference evidence="2" key="1">
    <citation type="journal article" date="2024" name="Proc. Natl. Acad. Sci. U.S.A.">
        <title>Extraordinary preservation of gene collinearity over three hundred million years revealed in homosporous lycophytes.</title>
        <authorList>
            <person name="Li C."/>
            <person name="Wickell D."/>
            <person name="Kuo L.Y."/>
            <person name="Chen X."/>
            <person name="Nie B."/>
            <person name="Liao X."/>
            <person name="Peng D."/>
            <person name="Ji J."/>
            <person name="Jenkins J."/>
            <person name="Williams M."/>
            <person name="Shu S."/>
            <person name="Plott C."/>
            <person name="Barry K."/>
            <person name="Rajasekar S."/>
            <person name="Grimwood J."/>
            <person name="Han X."/>
            <person name="Sun S."/>
            <person name="Hou Z."/>
            <person name="He W."/>
            <person name="Dai G."/>
            <person name="Sun C."/>
            <person name="Schmutz J."/>
            <person name="Leebens-Mack J.H."/>
            <person name="Li F.W."/>
            <person name="Wang L."/>
        </authorList>
    </citation>
    <scope>NUCLEOTIDE SEQUENCE [LARGE SCALE GENOMIC DNA]</scope>
    <source>
        <strain evidence="2">cv. PW_Plant_1</strain>
    </source>
</reference>
<name>A0ACC2DZL4_DIPCM</name>
<gene>
    <name evidence="1" type="ORF">O6H91_04G094700</name>
</gene>
<evidence type="ECO:0000313" key="2">
    <source>
        <dbReference type="Proteomes" id="UP001162992"/>
    </source>
</evidence>
<organism evidence="1 2">
    <name type="scientific">Diphasiastrum complanatum</name>
    <name type="common">Issler's clubmoss</name>
    <name type="synonym">Lycopodium complanatum</name>
    <dbReference type="NCBI Taxonomy" id="34168"/>
    <lineage>
        <taxon>Eukaryota</taxon>
        <taxon>Viridiplantae</taxon>
        <taxon>Streptophyta</taxon>
        <taxon>Embryophyta</taxon>
        <taxon>Tracheophyta</taxon>
        <taxon>Lycopodiopsida</taxon>
        <taxon>Lycopodiales</taxon>
        <taxon>Lycopodiaceae</taxon>
        <taxon>Lycopodioideae</taxon>
        <taxon>Diphasiastrum</taxon>
    </lineage>
</organism>
<proteinExistence type="predicted"/>
<sequence>MATRGFLMWNEEGFGGNGSSEQMPASTPLDVTHIVMSENHGPKLEDFLRGTSIGSQYNYCNPPEINFTDTSLYERSGVPPFLGSSRGKASSNPVDQFQADTVPYVYHSYNVPESSSTWMLPQACEYPNVPIELQDFNLCSKYYSTNHVPDKAIVNPSCESKSDSQDFLFGCNLRLHHNASSTNLGNMSSELSTLKTMLRQPQSSESQAPITPISGLNNFSLSINPVSEANPATEASAIDNNFFGVNPEKRNAIFSNIIDNTAIKPVETIGQARTSQYRGVTRHRWTKRYEAHLWDNSYRIEGKSRKGKQVYLGGYDKEEDAARAYDLAALKYWGPNTPINFPLSNYTKELEEMKSLSTRHEYVASLRRKSSGFSRGASIYRGVTRHHQHGRWQARIGRVAGHKDLYLGTFSTQEEAAEAYDKAAIKYRGIRAITNFEMSRYLDVLKEVNNSKDQSVSEEDSEKKRQISHQGNMARSNYTLKNGEESRGIPHQLQYATQYEIQRCECCKKGQCHHQCNSSFIDIIHPNQQNSQASIGLSNVHADHCSSERNFHDDMLQVGFTGDYRHLLQQSVDLTELAVNRDKMVYYRPLPAPNLPINQNPSTSHLPMFAVWNELQ</sequence>